<evidence type="ECO:0000313" key="10">
    <source>
        <dbReference type="EMBL" id="CAK5264459.1"/>
    </source>
</evidence>
<comment type="pathway">
    <text evidence="3">Carbohydrate metabolism; galactose metabolism.</text>
</comment>
<sequence>MPPVLRWSGTDLICPPRRDGTCVRDYLHVLDLAAGHQLALEALTSEAGIFNDPTGARYKAYNLGRGKGFSVLQIVQAMREATGFDYQYEIVGRRRGDVPDLTADPALAEKELGFKATQDLDVMCRDLWNFQSKNPEGYGKLE</sequence>
<evidence type="ECO:0000256" key="1">
    <source>
        <dbReference type="ARBA" id="ARBA00000083"/>
    </source>
</evidence>
<comment type="similarity">
    <text evidence="9">In the C-terminal section; belongs to the aldose epimerase family.</text>
</comment>
<dbReference type="Gene3D" id="3.90.25.10">
    <property type="entry name" value="UDP-galactose 4-epimerase, domain 1"/>
    <property type="match status" value="1"/>
</dbReference>
<gene>
    <name evidence="10" type="ORF">MYCIT1_LOCUS4642</name>
</gene>
<evidence type="ECO:0000256" key="2">
    <source>
        <dbReference type="ARBA" id="ARBA00001911"/>
    </source>
</evidence>
<evidence type="ECO:0000256" key="4">
    <source>
        <dbReference type="ARBA" id="ARBA00005028"/>
    </source>
</evidence>
<evidence type="ECO:0000256" key="9">
    <source>
        <dbReference type="ARBA" id="ARBA00038238"/>
    </source>
</evidence>
<dbReference type="Gene3D" id="3.40.50.720">
    <property type="entry name" value="NAD(P)-binding Rossmann-like Domain"/>
    <property type="match status" value="1"/>
</dbReference>
<comment type="catalytic activity">
    <reaction evidence="1">
        <text>UDP-alpha-D-glucose = UDP-alpha-D-galactose</text>
        <dbReference type="Rhea" id="RHEA:22168"/>
        <dbReference type="ChEBI" id="CHEBI:58885"/>
        <dbReference type="ChEBI" id="CHEBI:66914"/>
        <dbReference type="EC" id="5.1.3.2"/>
    </reaction>
</comment>
<evidence type="ECO:0000256" key="6">
    <source>
        <dbReference type="ARBA" id="ARBA00023235"/>
    </source>
</evidence>
<dbReference type="PRINTS" id="PR01713">
    <property type="entry name" value="NUCEPIMERASE"/>
</dbReference>
<keyword evidence="11" id="KW-1185">Reference proteome</keyword>
<comment type="cofactor">
    <cofactor evidence="2">
        <name>NAD(+)</name>
        <dbReference type="ChEBI" id="CHEBI:57540"/>
    </cofactor>
</comment>
<dbReference type="PANTHER" id="PTHR43725:SF47">
    <property type="entry name" value="UDP-GLUCOSE 4-EPIMERASE"/>
    <property type="match status" value="1"/>
</dbReference>
<evidence type="ECO:0000256" key="5">
    <source>
        <dbReference type="ARBA" id="ARBA00023027"/>
    </source>
</evidence>
<dbReference type="AlphaFoldDB" id="A0AAD2JVL6"/>
<dbReference type="EMBL" id="CAVNYO010000057">
    <property type="protein sequence ID" value="CAK5264459.1"/>
    <property type="molecule type" value="Genomic_DNA"/>
</dbReference>
<evidence type="ECO:0000313" key="11">
    <source>
        <dbReference type="Proteomes" id="UP001295794"/>
    </source>
</evidence>
<dbReference type="GO" id="GO:0005996">
    <property type="term" value="P:monosaccharide metabolic process"/>
    <property type="evidence" value="ECO:0007669"/>
    <property type="project" value="TreeGrafter"/>
</dbReference>
<evidence type="ECO:0000256" key="8">
    <source>
        <dbReference type="ARBA" id="ARBA00037955"/>
    </source>
</evidence>
<reference evidence="10" key="1">
    <citation type="submission" date="2023-11" db="EMBL/GenBank/DDBJ databases">
        <authorList>
            <person name="De Vega J J."/>
            <person name="De Vega J J."/>
        </authorList>
    </citation>
    <scope>NUCLEOTIDE SEQUENCE</scope>
</reference>
<comment type="function">
    <text evidence="7">Mutarotase converts alpha-aldose to the beta-anomer. It is active on D-glucose, L-arabinose, D-xylose, D-galactose, maltose and lactose.</text>
</comment>
<evidence type="ECO:0008006" key="12">
    <source>
        <dbReference type="Google" id="ProtNLM"/>
    </source>
</evidence>
<dbReference type="SUPFAM" id="SSF51735">
    <property type="entry name" value="NAD(P)-binding Rossmann-fold domains"/>
    <property type="match status" value="1"/>
</dbReference>
<dbReference type="GO" id="GO:0003978">
    <property type="term" value="F:UDP-glucose 4-epimerase activity"/>
    <property type="evidence" value="ECO:0007669"/>
    <property type="project" value="UniProtKB-EC"/>
</dbReference>
<protein>
    <recommendedName>
        <fullName evidence="12">UDP-glucose 4-epimerase</fullName>
    </recommendedName>
</protein>
<name>A0AAD2JVL6_9AGAR</name>
<evidence type="ECO:0000256" key="7">
    <source>
        <dbReference type="ARBA" id="ARBA00037676"/>
    </source>
</evidence>
<evidence type="ECO:0000256" key="3">
    <source>
        <dbReference type="ARBA" id="ARBA00004947"/>
    </source>
</evidence>
<dbReference type="Proteomes" id="UP001295794">
    <property type="component" value="Unassembled WGS sequence"/>
</dbReference>
<comment type="pathway">
    <text evidence="4">Carbohydrate metabolism; hexose metabolism.</text>
</comment>
<proteinExistence type="inferred from homology"/>
<accession>A0AAD2JVL6</accession>
<dbReference type="InterPro" id="IPR036291">
    <property type="entry name" value="NAD(P)-bd_dom_sf"/>
</dbReference>
<comment type="caution">
    <text evidence="10">The sequence shown here is derived from an EMBL/GenBank/DDBJ whole genome shotgun (WGS) entry which is preliminary data.</text>
</comment>
<dbReference type="GO" id="GO:0005829">
    <property type="term" value="C:cytosol"/>
    <property type="evidence" value="ECO:0007669"/>
    <property type="project" value="TreeGrafter"/>
</dbReference>
<dbReference type="PANTHER" id="PTHR43725">
    <property type="entry name" value="UDP-GLUCOSE 4-EPIMERASE"/>
    <property type="match status" value="1"/>
</dbReference>
<keyword evidence="6" id="KW-0413">Isomerase</keyword>
<organism evidence="10 11">
    <name type="scientific">Mycena citricolor</name>
    <dbReference type="NCBI Taxonomy" id="2018698"/>
    <lineage>
        <taxon>Eukaryota</taxon>
        <taxon>Fungi</taxon>
        <taxon>Dikarya</taxon>
        <taxon>Basidiomycota</taxon>
        <taxon>Agaricomycotina</taxon>
        <taxon>Agaricomycetes</taxon>
        <taxon>Agaricomycetidae</taxon>
        <taxon>Agaricales</taxon>
        <taxon>Marasmiineae</taxon>
        <taxon>Mycenaceae</taxon>
        <taxon>Mycena</taxon>
    </lineage>
</organism>
<keyword evidence="5" id="KW-0520">NAD</keyword>
<comment type="similarity">
    <text evidence="8">In the N-terminal section; belongs to the NAD(P)-dependent epimerase/dehydratase family.</text>
</comment>